<keyword evidence="1" id="KW-1133">Transmembrane helix</keyword>
<reference evidence="2 3" key="1">
    <citation type="submission" date="2018-11" db="EMBL/GenBank/DDBJ databases">
        <title>Genomic Encyclopedia of Type Strains, Phase IV (KMG-IV): sequencing the most valuable type-strain genomes for metagenomic binning, comparative biology and taxonomic classification.</title>
        <authorList>
            <person name="Goeker M."/>
        </authorList>
    </citation>
    <scope>NUCLEOTIDE SEQUENCE [LARGE SCALE GENOMIC DNA]</scope>
    <source>
        <strain evidence="2 3">DSM 18090</strain>
    </source>
</reference>
<keyword evidence="1" id="KW-0812">Transmembrane</keyword>
<keyword evidence="3" id="KW-1185">Reference proteome</keyword>
<dbReference type="AlphaFoldDB" id="A0A3N5B8E2"/>
<proteinExistence type="predicted"/>
<evidence type="ECO:0000313" key="2">
    <source>
        <dbReference type="EMBL" id="RPF53279.1"/>
    </source>
</evidence>
<accession>A0A3N5B8E2</accession>
<name>A0A3N5B8E2_9BACI</name>
<keyword evidence="1" id="KW-0472">Membrane</keyword>
<dbReference type="Proteomes" id="UP000276443">
    <property type="component" value="Unassembled WGS sequence"/>
</dbReference>
<evidence type="ECO:0000256" key="1">
    <source>
        <dbReference type="SAM" id="Phobius"/>
    </source>
</evidence>
<sequence>MRFLSKLLIFLGSLVLLVGIILAIVDFPKGEEWRDIISYLLFESSARVALLFGVLFLIFGGLFSKKAKRKDRIFY</sequence>
<protein>
    <submittedName>
        <fullName evidence="2">Uncharacterized protein</fullName>
    </submittedName>
</protein>
<dbReference type="RefSeq" id="WP_124221714.1">
    <property type="nucleotide sequence ID" value="NZ_RKRF01000009.1"/>
</dbReference>
<comment type="caution">
    <text evidence="2">The sequence shown here is derived from an EMBL/GenBank/DDBJ whole genome shotgun (WGS) entry which is preliminary data.</text>
</comment>
<feature type="transmembrane region" description="Helical" evidence="1">
    <location>
        <begin position="39"/>
        <end position="63"/>
    </location>
</feature>
<organism evidence="2 3">
    <name type="scientific">Aquisalibacillus elongatus</name>
    <dbReference type="NCBI Taxonomy" id="485577"/>
    <lineage>
        <taxon>Bacteria</taxon>
        <taxon>Bacillati</taxon>
        <taxon>Bacillota</taxon>
        <taxon>Bacilli</taxon>
        <taxon>Bacillales</taxon>
        <taxon>Bacillaceae</taxon>
        <taxon>Aquisalibacillus</taxon>
    </lineage>
</organism>
<gene>
    <name evidence="2" type="ORF">EDC24_1776</name>
</gene>
<dbReference type="EMBL" id="RKRF01000009">
    <property type="protein sequence ID" value="RPF53279.1"/>
    <property type="molecule type" value="Genomic_DNA"/>
</dbReference>
<evidence type="ECO:0000313" key="3">
    <source>
        <dbReference type="Proteomes" id="UP000276443"/>
    </source>
</evidence>